<accession>A0ABS4XXA0</accession>
<dbReference type="Pfam" id="PF08327">
    <property type="entry name" value="AHSA1"/>
    <property type="match status" value="1"/>
</dbReference>
<dbReference type="InterPro" id="IPR023393">
    <property type="entry name" value="START-like_dom_sf"/>
</dbReference>
<evidence type="ECO:0000313" key="3">
    <source>
        <dbReference type="EMBL" id="MBP2401156.1"/>
    </source>
</evidence>
<dbReference type="GeneID" id="91567502"/>
<dbReference type="Gene3D" id="3.30.530.20">
    <property type="match status" value="2"/>
</dbReference>
<organism evidence="3 4">
    <name type="scientific">Streptomyces syringium</name>
    <dbReference type="NCBI Taxonomy" id="76729"/>
    <lineage>
        <taxon>Bacteria</taxon>
        <taxon>Bacillati</taxon>
        <taxon>Actinomycetota</taxon>
        <taxon>Actinomycetes</taxon>
        <taxon>Kitasatosporales</taxon>
        <taxon>Streptomycetaceae</taxon>
        <taxon>Streptomyces</taxon>
    </lineage>
</organism>
<dbReference type="InterPro" id="IPR013538">
    <property type="entry name" value="ASHA1/2-like_C"/>
</dbReference>
<reference evidence="3 4" key="1">
    <citation type="submission" date="2021-03" db="EMBL/GenBank/DDBJ databases">
        <title>Sequencing the genomes of 1000 actinobacteria strains.</title>
        <authorList>
            <person name="Klenk H.-P."/>
        </authorList>
    </citation>
    <scope>NUCLEOTIDE SEQUENCE [LARGE SCALE GENOMIC DNA]</scope>
    <source>
        <strain evidence="3 4">DSM 41480</strain>
    </source>
</reference>
<dbReference type="SUPFAM" id="SSF55961">
    <property type="entry name" value="Bet v1-like"/>
    <property type="match status" value="1"/>
</dbReference>
<comment type="caution">
    <text evidence="3">The sequence shown here is derived from an EMBL/GenBank/DDBJ whole genome shotgun (WGS) entry which is preliminary data.</text>
</comment>
<protein>
    <submittedName>
        <fullName evidence="3">Uncharacterized protein YndB with AHSA1/START domain</fullName>
    </submittedName>
</protein>
<name>A0ABS4XXA0_9ACTN</name>
<comment type="similarity">
    <text evidence="1">Belongs to the AHA1 family.</text>
</comment>
<feature type="domain" description="Activator of Hsp90 ATPase homologue 1/2-like C-terminal" evidence="2">
    <location>
        <begin position="38"/>
        <end position="154"/>
    </location>
</feature>
<dbReference type="EMBL" id="JAGIOH010000001">
    <property type="protein sequence ID" value="MBP2401156.1"/>
    <property type="molecule type" value="Genomic_DNA"/>
</dbReference>
<dbReference type="RefSeq" id="WP_209513665.1">
    <property type="nucleotide sequence ID" value="NZ_JAGIOH010000001.1"/>
</dbReference>
<gene>
    <name evidence="3" type="ORF">JO379_000625</name>
</gene>
<proteinExistence type="inferred from homology"/>
<evidence type="ECO:0000256" key="1">
    <source>
        <dbReference type="ARBA" id="ARBA00006817"/>
    </source>
</evidence>
<evidence type="ECO:0000259" key="2">
    <source>
        <dbReference type="Pfam" id="PF08327"/>
    </source>
</evidence>
<sequence length="301" mass="33138">MSDEEPVESPFDVAAPDGEPVGELLPGAVRVAVRLLDPPETVWPALTEPARVGRWFGDLAGPLRVGEGNRLGFEDGDFFTVRPTVLAPGREMAYDWRFLGVGKRQTVRWTLAADEATGGTLLTVTDHDDTRTPAEAGQIRDGWTDFLIRLATHLRTGHGTRYALRDDIDGAVDLPAGPYRPLAYPALLDWLPVAEDGFRPAWFFVVDDEGPRRFALRDWELSDERRLVFAVDVPGARTHPACEVTVTAVGSGQRLAFAHRGWTGLGLPESRAQELRRRFTATWVAALATARDHARRAADPA</sequence>
<keyword evidence="4" id="KW-1185">Reference proteome</keyword>
<dbReference type="Proteomes" id="UP001519291">
    <property type="component" value="Unassembled WGS sequence"/>
</dbReference>
<evidence type="ECO:0000313" key="4">
    <source>
        <dbReference type="Proteomes" id="UP001519291"/>
    </source>
</evidence>